<accession>A0ABU8NKQ4</accession>
<dbReference type="Proteomes" id="UP001378956">
    <property type="component" value="Unassembled WGS sequence"/>
</dbReference>
<dbReference type="EMBL" id="JBBEUB010000002">
    <property type="protein sequence ID" value="MEJ2902484.1"/>
    <property type="molecule type" value="Genomic_DNA"/>
</dbReference>
<organism evidence="2 3">
    <name type="scientific">Pedobacter panaciterrae</name>
    <dbReference type="NCBI Taxonomy" id="363849"/>
    <lineage>
        <taxon>Bacteria</taxon>
        <taxon>Pseudomonadati</taxon>
        <taxon>Bacteroidota</taxon>
        <taxon>Sphingobacteriia</taxon>
        <taxon>Sphingobacteriales</taxon>
        <taxon>Sphingobacteriaceae</taxon>
        <taxon>Pedobacter</taxon>
    </lineage>
</organism>
<dbReference type="InterPro" id="IPR014747">
    <property type="entry name" value="Bac_photo_RC_H_C"/>
</dbReference>
<evidence type="ECO:0000313" key="3">
    <source>
        <dbReference type="Proteomes" id="UP001378956"/>
    </source>
</evidence>
<gene>
    <name evidence="2" type="ORF">WAE58_08600</name>
</gene>
<dbReference type="Pfam" id="PF05239">
    <property type="entry name" value="PRC"/>
    <property type="match status" value="2"/>
</dbReference>
<dbReference type="Gene3D" id="3.90.50.10">
    <property type="entry name" value="Photosynthetic Reaction Center, subunit H, domain 2"/>
    <property type="match status" value="2"/>
</dbReference>
<evidence type="ECO:0000313" key="2">
    <source>
        <dbReference type="EMBL" id="MEJ2902484.1"/>
    </source>
</evidence>
<name>A0ABU8NKQ4_9SPHI</name>
<proteinExistence type="predicted"/>
<feature type="domain" description="PRC-barrel" evidence="1">
    <location>
        <begin position="16"/>
        <end position="56"/>
    </location>
</feature>
<comment type="caution">
    <text evidence="2">The sequence shown here is derived from an EMBL/GenBank/DDBJ whole genome shotgun (WGS) entry which is preliminary data.</text>
</comment>
<reference evidence="2 3" key="1">
    <citation type="submission" date="2024-03" db="EMBL/GenBank/DDBJ databases">
        <title>Sequence of Lycoming College Course Isolates.</title>
        <authorList>
            <person name="Plotts O."/>
            <person name="Newman J."/>
        </authorList>
    </citation>
    <scope>NUCLEOTIDE SEQUENCE [LARGE SCALE GENOMIC DNA]</scope>
    <source>
        <strain evidence="2 3">CJB-3</strain>
    </source>
</reference>
<evidence type="ECO:0000259" key="1">
    <source>
        <dbReference type="Pfam" id="PF05239"/>
    </source>
</evidence>
<protein>
    <submittedName>
        <fullName evidence="2">PRC-barrel domain-containing protein</fullName>
    </submittedName>
</protein>
<dbReference type="InterPro" id="IPR011033">
    <property type="entry name" value="PRC_barrel-like_sf"/>
</dbReference>
<feature type="domain" description="PRC-barrel" evidence="1">
    <location>
        <begin position="157"/>
        <end position="215"/>
    </location>
</feature>
<dbReference type="RefSeq" id="WP_172662848.1">
    <property type="nucleotide sequence ID" value="NZ_CBFGNQ010000002.1"/>
</dbReference>
<sequence>MLHNIKSLIGFTMGATDGEIGKVDEFYFDDETWTIRYLIVKTGGWLMDRKVLISPGALKDPDWKNKSFPIKLTKQQIKESPDIDTEKPVSRQQELALYSHYEWPYGDPTGGGFYGQLGMAGMIESRVPLEASIAARNKKEPGDPHLRSISEVKRYHIHATNGEIGKVADIIVDEYWRIRFLIVDTGSWFPGKKVLLSPEWIKEVSWADSSVEVDVSVEAVKNSPKYDPDQPMAENYETDLFRHYDK</sequence>
<keyword evidence="3" id="KW-1185">Reference proteome</keyword>
<dbReference type="SUPFAM" id="SSF50346">
    <property type="entry name" value="PRC-barrel domain"/>
    <property type="match status" value="2"/>
</dbReference>
<dbReference type="InterPro" id="IPR027275">
    <property type="entry name" value="PRC-brl_dom"/>
</dbReference>